<feature type="transmembrane region" description="Helical" evidence="1">
    <location>
        <begin position="282"/>
        <end position="304"/>
    </location>
</feature>
<proteinExistence type="predicted"/>
<dbReference type="Pfam" id="PF06808">
    <property type="entry name" value="DctM"/>
    <property type="match status" value="1"/>
</dbReference>
<feature type="transmembrane region" description="Helical" evidence="1">
    <location>
        <begin position="92"/>
        <end position="114"/>
    </location>
</feature>
<feature type="transmembrane region" description="Helical" evidence="1">
    <location>
        <begin position="26"/>
        <end position="47"/>
    </location>
</feature>
<feature type="transmembrane region" description="Helical" evidence="1">
    <location>
        <begin position="120"/>
        <end position="136"/>
    </location>
</feature>
<evidence type="ECO:0000256" key="1">
    <source>
        <dbReference type="SAM" id="Phobius"/>
    </source>
</evidence>
<dbReference type="PANTHER" id="PTHR43849">
    <property type="entry name" value="BLL3936 PROTEIN"/>
    <property type="match status" value="1"/>
</dbReference>
<feature type="transmembrane region" description="Helical" evidence="1">
    <location>
        <begin position="424"/>
        <end position="443"/>
    </location>
</feature>
<keyword evidence="1" id="KW-1133">Transmembrane helix</keyword>
<feature type="transmembrane region" description="Helical" evidence="1">
    <location>
        <begin position="316"/>
        <end position="337"/>
    </location>
</feature>
<keyword evidence="4" id="KW-1185">Reference proteome</keyword>
<feature type="transmembrane region" description="Helical" evidence="1">
    <location>
        <begin position="621"/>
        <end position="648"/>
    </location>
</feature>
<evidence type="ECO:0000313" key="4">
    <source>
        <dbReference type="Proteomes" id="UP001589693"/>
    </source>
</evidence>
<dbReference type="RefSeq" id="WP_377855604.1">
    <property type="nucleotide sequence ID" value="NZ_JBHLZU010000018.1"/>
</dbReference>
<evidence type="ECO:0000259" key="2">
    <source>
        <dbReference type="Pfam" id="PF06808"/>
    </source>
</evidence>
<feature type="transmembrane region" description="Helical" evidence="1">
    <location>
        <begin position="455"/>
        <end position="480"/>
    </location>
</feature>
<feature type="transmembrane region" description="Helical" evidence="1">
    <location>
        <begin position="384"/>
        <end position="404"/>
    </location>
</feature>
<feature type="transmembrane region" description="Helical" evidence="1">
    <location>
        <begin position="143"/>
        <end position="160"/>
    </location>
</feature>
<name>A0ABV6A4E5_9PSEU</name>
<dbReference type="InterPro" id="IPR011853">
    <property type="entry name" value="TRAP_DctM-Dct_fused"/>
</dbReference>
<keyword evidence="1" id="KW-0812">Transmembrane</keyword>
<reference evidence="3 4" key="1">
    <citation type="submission" date="2024-09" db="EMBL/GenBank/DDBJ databases">
        <authorList>
            <person name="Sun Q."/>
            <person name="Mori K."/>
        </authorList>
    </citation>
    <scope>NUCLEOTIDE SEQUENCE [LARGE SCALE GENOMIC DNA]</scope>
    <source>
        <strain evidence="3 4">TBRC 7907</strain>
    </source>
</reference>
<feature type="transmembrane region" description="Helical" evidence="1">
    <location>
        <begin position="486"/>
        <end position="506"/>
    </location>
</feature>
<dbReference type="PANTHER" id="PTHR43849:SF2">
    <property type="entry name" value="BLL3936 PROTEIN"/>
    <property type="match status" value="1"/>
</dbReference>
<feature type="transmembrane region" description="Helical" evidence="1">
    <location>
        <begin position="562"/>
        <end position="579"/>
    </location>
</feature>
<sequence>MAGPTVDELVADHDEERPARRLTGRWEFGVGFAAFAVALLVLKQVFFPFGKGGQYYLIIFLALVLPLVFLVYRPGLSRSQRRERDNPPAYDWVLAALALLVGLYPVLGGFDAFLDRQGSLSTMDILCGAVLLVLVLEACRRTTGLVLPAVCAGFLAYAYYGGFLPPSWTIAHAGIDFSQIINALYNDASGFYGTPLDVAATYIVLFTIYGAMLDVSGAGKFFVDISFATFRRSATAPGRTTALSGFLLGTVSGSGTATTVSLGAVTWPILKRAGYPREQAGGLLAASGIGAILSPPTLGAAAFIIAEYLQVSYFDVLLWALLPTLLYYLGIVLAVQADAKRFGAREVEIDTPGPGKVLLRGGYHFASLAIIVVFLALDIPPFAAVVYASALAAVFALVSKLVAGGSVVEWLREVALALSRGVRGALPVVAVCAAAGVITSTITKTGLGQVLSSALVDLAGALATDATVVLLLTVLFSAIAVGVLGLAVPVTASFIIAWVVLGPAMATLGVEAPERAMFLFYYAVLSEVTPPTALAAVAAAAITGGSVMRTMWQTWKYTLPAFLVPIAFVLTDNGAALLLQKPFLDTVWVFGVSVLGVAALSVTTGGWLFGPARWPERALCAVAALMLLYLQPLVVSIGLAVLVAAVVLHLATRRRNEGVDVDA</sequence>
<feature type="transmembrane region" description="Helical" evidence="1">
    <location>
        <begin position="518"/>
        <end position="542"/>
    </location>
</feature>
<gene>
    <name evidence="3" type="ORF">ACFFQA_22760</name>
</gene>
<comment type="caution">
    <text evidence="3">The sequence shown here is derived from an EMBL/GenBank/DDBJ whole genome shotgun (WGS) entry which is preliminary data.</text>
</comment>
<organism evidence="3 4">
    <name type="scientific">Allokutzneria oryzae</name>
    <dbReference type="NCBI Taxonomy" id="1378989"/>
    <lineage>
        <taxon>Bacteria</taxon>
        <taxon>Bacillati</taxon>
        <taxon>Actinomycetota</taxon>
        <taxon>Actinomycetes</taxon>
        <taxon>Pseudonocardiales</taxon>
        <taxon>Pseudonocardiaceae</taxon>
        <taxon>Allokutzneria</taxon>
    </lineage>
</organism>
<feature type="transmembrane region" description="Helical" evidence="1">
    <location>
        <begin position="586"/>
        <end position="609"/>
    </location>
</feature>
<accession>A0ABV6A4E5</accession>
<feature type="domain" description="TRAP C4-dicarboxylate transport system permease DctM subunit" evidence="2">
    <location>
        <begin position="131"/>
        <end position="567"/>
    </location>
</feature>
<feature type="transmembrane region" description="Helical" evidence="1">
    <location>
        <begin position="53"/>
        <end position="72"/>
    </location>
</feature>
<feature type="transmembrane region" description="Helical" evidence="1">
    <location>
        <begin position="243"/>
        <end position="270"/>
    </location>
</feature>
<dbReference type="NCBIfam" id="TIGR02123">
    <property type="entry name" value="TRAP_fused"/>
    <property type="match status" value="1"/>
</dbReference>
<evidence type="ECO:0000313" key="3">
    <source>
        <dbReference type="EMBL" id="MFB9906766.1"/>
    </source>
</evidence>
<protein>
    <submittedName>
        <fullName evidence="3">TRAP transporter permease</fullName>
    </submittedName>
</protein>
<feature type="transmembrane region" description="Helical" evidence="1">
    <location>
        <begin position="357"/>
        <end position="377"/>
    </location>
</feature>
<dbReference type="InterPro" id="IPR010656">
    <property type="entry name" value="DctM"/>
</dbReference>
<dbReference type="EMBL" id="JBHLZU010000018">
    <property type="protein sequence ID" value="MFB9906766.1"/>
    <property type="molecule type" value="Genomic_DNA"/>
</dbReference>
<feature type="transmembrane region" description="Helical" evidence="1">
    <location>
        <begin position="199"/>
        <end position="223"/>
    </location>
</feature>
<keyword evidence="1" id="KW-0472">Membrane</keyword>
<dbReference type="Proteomes" id="UP001589693">
    <property type="component" value="Unassembled WGS sequence"/>
</dbReference>